<dbReference type="PROSITE" id="PS51767">
    <property type="entry name" value="PEPTIDASE_A1"/>
    <property type="match status" value="1"/>
</dbReference>
<keyword evidence="3" id="KW-0064">Aspartyl protease</keyword>
<comment type="caution">
    <text evidence="7">The sequence shown here is derived from an EMBL/GenBank/DDBJ whole genome shotgun (WGS) entry which is preliminary data.</text>
</comment>
<dbReference type="PANTHER" id="PTHR47967:SF14">
    <property type="entry name" value="EUKARYOTIC ASPARTYL PROTEASE FAMILY PROTEIN"/>
    <property type="match status" value="1"/>
</dbReference>
<evidence type="ECO:0000313" key="9">
    <source>
        <dbReference type="Proteomes" id="UP001642360"/>
    </source>
</evidence>
<comment type="similarity">
    <text evidence="1">Belongs to the peptidase A1 family.</text>
</comment>
<dbReference type="AlphaFoldDB" id="A0ABC8ST04"/>
<evidence type="ECO:0000256" key="5">
    <source>
        <dbReference type="ARBA" id="ARBA00023180"/>
    </source>
</evidence>
<evidence type="ECO:0000256" key="4">
    <source>
        <dbReference type="ARBA" id="ARBA00022801"/>
    </source>
</evidence>
<organism evidence="7 9">
    <name type="scientific">Ilex paraguariensis</name>
    <name type="common">yerba mate</name>
    <dbReference type="NCBI Taxonomy" id="185542"/>
    <lineage>
        <taxon>Eukaryota</taxon>
        <taxon>Viridiplantae</taxon>
        <taxon>Streptophyta</taxon>
        <taxon>Embryophyta</taxon>
        <taxon>Tracheophyta</taxon>
        <taxon>Spermatophyta</taxon>
        <taxon>Magnoliopsida</taxon>
        <taxon>eudicotyledons</taxon>
        <taxon>Gunneridae</taxon>
        <taxon>Pentapetalae</taxon>
        <taxon>asterids</taxon>
        <taxon>campanulids</taxon>
        <taxon>Aquifoliales</taxon>
        <taxon>Aquifoliaceae</taxon>
        <taxon>Ilex</taxon>
    </lineage>
</organism>
<evidence type="ECO:0000256" key="2">
    <source>
        <dbReference type="ARBA" id="ARBA00022670"/>
    </source>
</evidence>
<evidence type="ECO:0000256" key="1">
    <source>
        <dbReference type="ARBA" id="ARBA00007447"/>
    </source>
</evidence>
<dbReference type="InterPro" id="IPR051708">
    <property type="entry name" value="Plant_Aspart_Prot_A1"/>
</dbReference>
<dbReference type="SUPFAM" id="SSF50630">
    <property type="entry name" value="Acid proteases"/>
    <property type="match status" value="1"/>
</dbReference>
<dbReference type="EMBL" id="CAUOFW020003279">
    <property type="protein sequence ID" value="CAK9158970.1"/>
    <property type="molecule type" value="Genomic_DNA"/>
</dbReference>
<dbReference type="Pfam" id="PF14543">
    <property type="entry name" value="TAXi_N"/>
    <property type="match status" value="1"/>
</dbReference>
<keyword evidence="2" id="KW-0645">Protease</keyword>
<dbReference type="Gene3D" id="2.40.70.10">
    <property type="entry name" value="Acid Proteases"/>
    <property type="match status" value="2"/>
</dbReference>
<dbReference type="FunFam" id="2.40.70.10:FF:000033">
    <property type="entry name" value="Aspartyl protease family protein"/>
    <property type="match status" value="1"/>
</dbReference>
<dbReference type="InterPro" id="IPR032799">
    <property type="entry name" value="TAXi_C"/>
</dbReference>
<dbReference type="PANTHER" id="PTHR47967">
    <property type="entry name" value="OS07G0603500 PROTEIN-RELATED"/>
    <property type="match status" value="1"/>
</dbReference>
<keyword evidence="9" id="KW-1185">Reference proteome</keyword>
<dbReference type="GO" id="GO:0004190">
    <property type="term" value="F:aspartic-type endopeptidase activity"/>
    <property type="evidence" value="ECO:0007669"/>
    <property type="project" value="UniProtKB-KW"/>
</dbReference>
<dbReference type="InterPro" id="IPR033121">
    <property type="entry name" value="PEPTIDASE_A1"/>
</dbReference>
<evidence type="ECO:0000313" key="7">
    <source>
        <dbReference type="EMBL" id="CAK9158970.1"/>
    </source>
</evidence>
<keyword evidence="4" id="KW-0378">Hydrolase</keyword>
<dbReference type="Pfam" id="PF14541">
    <property type="entry name" value="TAXi_C"/>
    <property type="match status" value="1"/>
</dbReference>
<sequence length="349" mass="38575">MTPHNLFLVSLSIGEPPVSQLLAMDTGSPLTWVNYKPCSGCHPSSATTSLFDPLKSTTYNPLSCDSSYCDLSIEGKCDLRKQCEYTIRYLVETSNAGDLATEKLSFGTSDDGLTSISSVVIGCGHKFIGGLQLDGILKLGFSKVSLVSNISKKISYCTGDITDPNYIYNKLILGDGTQIEGDSTPMEIYGSNYYVTLETISVGDKVLAMDKNIFKRTSDRGGVVIDSGTTYMQLKRGAFEALKVEVENYINGKLEKFYYKDYLCYEGKVNPDLQGFHMVKLHLAGGVEVVLDIGSMFQQLGNEIFCMAVELTKDDNIIGMMAQQHYNVAYDLTTMKIHFLRTDYELLDN</sequence>
<evidence type="ECO:0000259" key="6">
    <source>
        <dbReference type="PROSITE" id="PS51767"/>
    </source>
</evidence>
<proteinExistence type="inferred from homology"/>
<dbReference type="CDD" id="cd05476">
    <property type="entry name" value="pepsin_A_like_plant"/>
    <property type="match status" value="1"/>
</dbReference>
<evidence type="ECO:0000313" key="8">
    <source>
        <dbReference type="EMBL" id="CAK9178121.1"/>
    </source>
</evidence>
<accession>A0ABC8ST04</accession>
<gene>
    <name evidence="7" type="ORF">ILEXP_LOCUS27635</name>
    <name evidence="8" type="ORF">ILEXP_LOCUS48039</name>
</gene>
<reference evidence="7 9" key="1">
    <citation type="submission" date="2024-02" db="EMBL/GenBank/DDBJ databases">
        <authorList>
            <person name="Vignale AGUSTIN F."/>
            <person name="Sosa J E."/>
            <person name="Modenutti C."/>
        </authorList>
    </citation>
    <scope>NUCLEOTIDE SEQUENCE [LARGE SCALE GENOMIC DNA]</scope>
</reference>
<name>A0ABC8ST04_9AQUA</name>
<keyword evidence="5" id="KW-0325">Glycoprotein</keyword>
<dbReference type="InterPro" id="IPR032861">
    <property type="entry name" value="TAXi_N"/>
</dbReference>
<dbReference type="EMBL" id="CAUOFW020007235">
    <property type="protein sequence ID" value="CAK9178121.1"/>
    <property type="molecule type" value="Genomic_DNA"/>
</dbReference>
<dbReference type="Proteomes" id="UP001642360">
    <property type="component" value="Unassembled WGS sequence"/>
</dbReference>
<feature type="domain" description="Peptidase A1" evidence="6">
    <location>
        <begin position="7"/>
        <end position="340"/>
    </location>
</feature>
<dbReference type="InterPro" id="IPR021109">
    <property type="entry name" value="Peptidase_aspartic_dom_sf"/>
</dbReference>
<evidence type="ECO:0000256" key="3">
    <source>
        <dbReference type="ARBA" id="ARBA00022750"/>
    </source>
</evidence>
<protein>
    <recommendedName>
        <fullName evidence="6">Peptidase A1 domain-containing protein</fullName>
    </recommendedName>
</protein>
<dbReference type="InterPro" id="IPR034161">
    <property type="entry name" value="Pepsin-like_plant"/>
</dbReference>
<dbReference type="GO" id="GO:0006508">
    <property type="term" value="P:proteolysis"/>
    <property type="evidence" value="ECO:0007669"/>
    <property type="project" value="UniProtKB-KW"/>
</dbReference>